<organism evidence="4 5">
    <name type="scientific">Paenibacillus radicis</name>
    <name type="common">ex Xue et al. 2023</name>
    <dbReference type="NCBI Taxonomy" id="2972489"/>
    <lineage>
        <taxon>Bacteria</taxon>
        <taxon>Bacillati</taxon>
        <taxon>Bacillota</taxon>
        <taxon>Bacilli</taxon>
        <taxon>Bacillales</taxon>
        <taxon>Paenibacillaceae</taxon>
        <taxon>Paenibacillus</taxon>
    </lineage>
</organism>
<name>A0ABT1YK00_9BACL</name>
<feature type="chain" id="PRO_5045446400" evidence="2">
    <location>
        <begin position="23"/>
        <end position="200"/>
    </location>
</feature>
<feature type="compositionally biased region" description="Low complexity" evidence="1">
    <location>
        <begin position="101"/>
        <end position="111"/>
    </location>
</feature>
<dbReference type="EMBL" id="JANQBD010000015">
    <property type="protein sequence ID" value="MCR8633501.1"/>
    <property type="molecule type" value="Genomic_DNA"/>
</dbReference>
<dbReference type="Proteomes" id="UP001300012">
    <property type="component" value="Unassembled WGS sequence"/>
</dbReference>
<keyword evidence="2" id="KW-0732">Signal</keyword>
<accession>A0ABT1YK00</accession>
<dbReference type="SUPFAM" id="SSF55383">
    <property type="entry name" value="Copper amine oxidase, domain N"/>
    <property type="match status" value="1"/>
</dbReference>
<keyword evidence="5" id="KW-1185">Reference proteome</keyword>
<dbReference type="Pfam" id="PF07833">
    <property type="entry name" value="Cu_amine_oxidN1"/>
    <property type="match status" value="1"/>
</dbReference>
<gene>
    <name evidence="4" type="ORF">NV381_20155</name>
</gene>
<evidence type="ECO:0000313" key="4">
    <source>
        <dbReference type="EMBL" id="MCR8633501.1"/>
    </source>
</evidence>
<proteinExistence type="predicted"/>
<feature type="domain" description="Copper amine oxidase-like N-terminal" evidence="3">
    <location>
        <begin position="41"/>
        <end position="117"/>
    </location>
</feature>
<dbReference type="InterPro" id="IPR012854">
    <property type="entry name" value="Cu_amine_oxidase-like_N"/>
</dbReference>
<evidence type="ECO:0000256" key="1">
    <source>
        <dbReference type="SAM" id="MobiDB-lite"/>
    </source>
</evidence>
<sequence length="200" mass="22585">MKKYFLGVLSGVALSIPMFAFADNGLEQVTAYLRKDLPILLDGQKLELKNPPLIYDGSTYLPLKEAAAALGKEAKWNEQTQSVEIGNNNKGDTVSIDGKTDTTNSTSKDTSPVVTGDRENIIIYNGVKMLYMMKIMQVHESSFFDWEIGKEHEILDLFSIDKSKKVFEKTLMMKNVPHVIYQGGIYIDLEFYTNNIKPKF</sequence>
<dbReference type="InterPro" id="IPR036582">
    <property type="entry name" value="Mao_N_sf"/>
</dbReference>
<protein>
    <submittedName>
        <fullName evidence="4">Copper amine oxidase N-terminal domain-containing protein</fullName>
    </submittedName>
</protein>
<feature type="signal peptide" evidence="2">
    <location>
        <begin position="1"/>
        <end position="22"/>
    </location>
</feature>
<reference evidence="4 5" key="1">
    <citation type="submission" date="2022-08" db="EMBL/GenBank/DDBJ databases">
        <title>Paenibacillus endoradicis sp. nov., Paenibacillus radicibacter sp. nov and Paenibacillus pararadicis sp. nov., three cold-adapted plant growth-promoting bacteria isolated from root of Larix gmelinii in Great Khingan.</title>
        <authorList>
            <person name="Xue H."/>
        </authorList>
    </citation>
    <scope>NUCLEOTIDE SEQUENCE [LARGE SCALE GENOMIC DNA]</scope>
    <source>
        <strain evidence="4 5">N5-1-1-5</strain>
    </source>
</reference>
<dbReference type="RefSeq" id="WP_258215077.1">
    <property type="nucleotide sequence ID" value="NZ_JANQBD010000015.1"/>
</dbReference>
<comment type="caution">
    <text evidence="4">The sequence shown here is derived from an EMBL/GenBank/DDBJ whole genome shotgun (WGS) entry which is preliminary data.</text>
</comment>
<feature type="region of interest" description="Disordered" evidence="1">
    <location>
        <begin position="84"/>
        <end position="112"/>
    </location>
</feature>
<evidence type="ECO:0000313" key="5">
    <source>
        <dbReference type="Proteomes" id="UP001300012"/>
    </source>
</evidence>
<evidence type="ECO:0000259" key="3">
    <source>
        <dbReference type="Pfam" id="PF07833"/>
    </source>
</evidence>
<evidence type="ECO:0000256" key="2">
    <source>
        <dbReference type="SAM" id="SignalP"/>
    </source>
</evidence>